<feature type="binding site" evidence="7">
    <location>
        <position position="66"/>
    </location>
    <ligand>
        <name>Mg(2+)</name>
        <dbReference type="ChEBI" id="CHEBI:18420"/>
        <label>1</label>
        <note>catalytic</note>
    </ligand>
</feature>
<feature type="binding site" evidence="7">
    <location>
        <position position="84"/>
    </location>
    <ligand>
        <name>Mg(2+)</name>
        <dbReference type="ChEBI" id="CHEBI:18420"/>
        <label>1</label>
        <note>catalytic</note>
    </ligand>
</feature>
<evidence type="ECO:0000256" key="1">
    <source>
        <dbReference type="ARBA" id="ARBA00001033"/>
    </source>
</evidence>
<dbReference type="Proteomes" id="UP000019763">
    <property type="component" value="Unassembled WGS sequence"/>
</dbReference>
<dbReference type="GeneID" id="22912002"/>
<dbReference type="GO" id="GO:0046854">
    <property type="term" value="P:phosphatidylinositol phosphate biosynthetic process"/>
    <property type="evidence" value="ECO:0007669"/>
    <property type="project" value="InterPro"/>
</dbReference>
<sequence>MMVERTWIETLARKVGDVIREDGTRAKHVSEKMSISDLVTESDVKVEKMIRSAISTAFPDHKFFGEETTHEELTDDPTWVVDPIDGTSNFVHTFPLHSVSIAYCERKVPVIGVIYVPCRDEMFSAERGKGSFLNGKQISVTKRQVLQECIVSTGFHVGFLKKLRTLKQTKGENDETVKRLSQLRNVIYQNTEWLLENAQDIRRTGACSVDMCYVACGRLDAFAEIGPHEWDFAAGKIIVEEAGGFIKGFGRDFDLGNREVIVANTNEIAELLSSNLLPSPLDISEF</sequence>
<dbReference type="GO" id="GO:0046872">
    <property type="term" value="F:metal ion binding"/>
    <property type="evidence" value="ECO:0007669"/>
    <property type="project" value="UniProtKB-KW"/>
</dbReference>
<gene>
    <name evidence="9" type="ORF">GNI_054500</name>
</gene>
<feature type="binding site" evidence="7">
    <location>
        <position position="82"/>
    </location>
    <ligand>
        <name>Mg(2+)</name>
        <dbReference type="ChEBI" id="CHEBI:18420"/>
        <label>1</label>
        <note>catalytic</note>
    </ligand>
</feature>
<keyword evidence="10" id="KW-1185">Reference proteome</keyword>
<evidence type="ECO:0000256" key="2">
    <source>
        <dbReference type="ARBA" id="ARBA00001946"/>
    </source>
</evidence>
<dbReference type="InterPro" id="IPR000760">
    <property type="entry name" value="Inositol_monophosphatase-like"/>
</dbReference>
<dbReference type="GO" id="GO:0007165">
    <property type="term" value="P:signal transduction"/>
    <property type="evidence" value="ECO:0007669"/>
    <property type="project" value="TreeGrafter"/>
</dbReference>
<keyword evidence="5 8" id="KW-0378">Hydrolase</keyword>
<dbReference type="PROSITE" id="PS00629">
    <property type="entry name" value="IMP_1"/>
    <property type="match status" value="1"/>
</dbReference>
<dbReference type="PANTHER" id="PTHR20854">
    <property type="entry name" value="INOSITOL MONOPHOSPHATASE"/>
    <property type="match status" value="1"/>
</dbReference>
<evidence type="ECO:0000256" key="7">
    <source>
        <dbReference type="PIRSR" id="PIRSR600760-2"/>
    </source>
</evidence>
<feature type="binding site" evidence="7">
    <location>
        <position position="231"/>
    </location>
    <ligand>
        <name>Mg(2+)</name>
        <dbReference type="ChEBI" id="CHEBI:18420"/>
        <label>1</label>
        <note>catalytic</note>
    </ligand>
</feature>
<reference evidence="9" key="1">
    <citation type="submission" date="2013-12" db="EMBL/GenBank/DDBJ databases">
        <authorList>
            <person name="Omoto C.K."/>
            <person name="Sibley D."/>
            <person name="Venepally P."/>
            <person name="Hadjithomas M."/>
            <person name="Karamycheva S."/>
            <person name="Brunk B."/>
            <person name="Roos D."/>
            <person name="Caler E."/>
            <person name="Lorenzi H."/>
        </authorList>
    </citation>
    <scope>NUCLEOTIDE SEQUENCE</scope>
</reference>
<evidence type="ECO:0000256" key="4">
    <source>
        <dbReference type="ARBA" id="ARBA00022723"/>
    </source>
</evidence>
<evidence type="ECO:0000313" key="9">
    <source>
        <dbReference type="EMBL" id="EZG70697.1"/>
    </source>
</evidence>
<dbReference type="OMA" id="ERGLHPW"/>
<comment type="catalytic activity">
    <reaction evidence="1 8">
        <text>a myo-inositol phosphate + H2O = myo-inositol + phosphate</text>
        <dbReference type="Rhea" id="RHEA:24056"/>
        <dbReference type="ChEBI" id="CHEBI:15377"/>
        <dbReference type="ChEBI" id="CHEBI:17268"/>
        <dbReference type="ChEBI" id="CHEBI:43474"/>
        <dbReference type="ChEBI" id="CHEBI:84139"/>
        <dbReference type="EC" id="3.1.3.25"/>
    </reaction>
</comment>
<dbReference type="Gene3D" id="3.30.540.10">
    <property type="entry name" value="Fructose-1,6-Bisphosphatase, subunit A, domain 1"/>
    <property type="match status" value="1"/>
</dbReference>
<keyword evidence="4 7" id="KW-0479">Metal-binding</keyword>
<evidence type="ECO:0000256" key="8">
    <source>
        <dbReference type="RuleBase" id="RU364068"/>
    </source>
</evidence>
<dbReference type="SUPFAM" id="SSF56655">
    <property type="entry name" value="Carbohydrate phosphatase"/>
    <property type="match status" value="1"/>
</dbReference>
<protein>
    <recommendedName>
        <fullName evidence="8">Inositol-1-monophosphatase</fullName>
        <ecNumber evidence="8">3.1.3.25</ecNumber>
    </recommendedName>
</protein>
<dbReference type="PRINTS" id="PR00377">
    <property type="entry name" value="IMPHPHTASES"/>
</dbReference>
<dbReference type="PROSITE" id="PS00630">
    <property type="entry name" value="IMP_2"/>
    <property type="match status" value="1"/>
</dbReference>
<dbReference type="eggNOG" id="KOG2951">
    <property type="taxonomic scope" value="Eukaryota"/>
</dbReference>
<dbReference type="GO" id="GO:0006021">
    <property type="term" value="P:inositol biosynthetic process"/>
    <property type="evidence" value="ECO:0007669"/>
    <property type="project" value="UniProtKB-UniPathway"/>
</dbReference>
<organism evidence="9 10">
    <name type="scientific">Gregarina niphandrodes</name>
    <name type="common">Septate eugregarine</name>
    <dbReference type="NCBI Taxonomy" id="110365"/>
    <lineage>
        <taxon>Eukaryota</taxon>
        <taxon>Sar</taxon>
        <taxon>Alveolata</taxon>
        <taxon>Apicomplexa</taxon>
        <taxon>Conoidasida</taxon>
        <taxon>Gregarinasina</taxon>
        <taxon>Eugregarinorida</taxon>
        <taxon>Gregarinidae</taxon>
        <taxon>Gregarina</taxon>
    </lineage>
</organism>
<dbReference type="Pfam" id="PF00459">
    <property type="entry name" value="Inositol_P"/>
    <property type="match status" value="1"/>
</dbReference>
<comment type="cofactor">
    <cofactor evidence="2 7 8">
        <name>Mg(2+)</name>
        <dbReference type="ChEBI" id="CHEBI:18420"/>
    </cofactor>
</comment>
<evidence type="ECO:0000256" key="6">
    <source>
        <dbReference type="ARBA" id="ARBA00022842"/>
    </source>
</evidence>
<dbReference type="InterPro" id="IPR020583">
    <property type="entry name" value="Inositol_monoP_metal-BS"/>
</dbReference>
<dbReference type="InterPro" id="IPR033942">
    <property type="entry name" value="IMPase"/>
</dbReference>
<dbReference type="FunFam" id="3.30.540.10:FF:000004">
    <property type="entry name" value="Inositol-1-monophosphatase"/>
    <property type="match status" value="1"/>
</dbReference>
<dbReference type="EC" id="3.1.3.25" evidence="8"/>
<dbReference type="EMBL" id="AFNH02000416">
    <property type="protein sequence ID" value="EZG70697.1"/>
    <property type="molecule type" value="Genomic_DNA"/>
</dbReference>
<evidence type="ECO:0000313" key="10">
    <source>
        <dbReference type="Proteomes" id="UP000019763"/>
    </source>
</evidence>
<dbReference type="GO" id="GO:0008934">
    <property type="term" value="F:inositol monophosphate 1-phosphatase activity"/>
    <property type="evidence" value="ECO:0007669"/>
    <property type="project" value="InterPro"/>
</dbReference>
<proteinExistence type="inferred from homology"/>
<feature type="binding site" evidence="7">
    <location>
        <position position="85"/>
    </location>
    <ligand>
        <name>Mg(2+)</name>
        <dbReference type="ChEBI" id="CHEBI:18420"/>
        <label>1</label>
        <note>catalytic</note>
    </ligand>
</feature>
<comment type="pathway">
    <text evidence="8">Polyol metabolism; myo-inositol biosynthesis; myo-inositol from D-glucose 6-phosphate: step 2/2.</text>
</comment>
<dbReference type="VEuPathDB" id="CryptoDB:GNI_054500"/>
<evidence type="ECO:0000256" key="5">
    <source>
        <dbReference type="ARBA" id="ARBA00022801"/>
    </source>
</evidence>
<accession>A0A023B8Z2</accession>
<name>A0A023B8Z2_GRENI</name>
<comment type="similarity">
    <text evidence="3 8">Belongs to the inositol monophosphatase superfamily.</text>
</comment>
<keyword evidence="6 7" id="KW-0460">Magnesium</keyword>
<dbReference type="Gene3D" id="3.40.190.80">
    <property type="match status" value="1"/>
</dbReference>
<dbReference type="PANTHER" id="PTHR20854:SF4">
    <property type="entry name" value="INOSITOL-1-MONOPHOSPHATASE-RELATED"/>
    <property type="match status" value="1"/>
</dbReference>
<comment type="caution">
    <text evidence="9">The sequence shown here is derived from an EMBL/GenBank/DDBJ whole genome shotgun (WGS) entry which is preliminary data.</text>
</comment>
<dbReference type="InterPro" id="IPR020550">
    <property type="entry name" value="Inositol_monophosphatase_CS"/>
</dbReference>
<dbReference type="RefSeq" id="XP_011129880.1">
    <property type="nucleotide sequence ID" value="XM_011131578.1"/>
</dbReference>
<dbReference type="UniPathway" id="UPA00823">
    <property type="reaction ID" value="UER00788"/>
</dbReference>
<dbReference type="CDD" id="cd01639">
    <property type="entry name" value="IMPase"/>
    <property type="match status" value="1"/>
</dbReference>
<evidence type="ECO:0000256" key="3">
    <source>
        <dbReference type="ARBA" id="ARBA00009759"/>
    </source>
</evidence>
<dbReference type="AlphaFoldDB" id="A0A023B8Z2"/>
<dbReference type="OrthoDB" id="10254945at2759"/>